<evidence type="ECO:0000256" key="6">
    <source>
        <dbReference type="RuleBase" id="RU365047"/>
    </source>
</evidence>
<dbReference type="InterPro" id="IPR044642">
    <property type="entry name" value="PTHR15588"/>
</dbReference>
<dbReference type="InterPro" id="IPR010920">
    <property type="entry name" value="LSM_dom_sf"/>
</dbReference>
<protein>
    <recommendedName>
        <fullName evidence="6">U6 snRNA-associated Sm-like protein LSm1</fullName>
    </recommendedName>
</protein>
<dbReference type="GO" id="GO:0006397">
    <property type="term" value="P:mRNA processing"/>
    <property type="evidence" value="ECO:0007669"/>
    <property type="project" value="UniProtKB-UniRule"/>
</dbReference>
<comment type="function">
    <text evidence="6">Probably involved with other LSm subunits in the general process of degradation of mRNAs.</text>
</comment>
<comment type="subcellular location">
    <subcellularLocation>
        <location evidence="6">Cytoplasm</location>
    </subcellularLocation>
    <subcellularLocation>
        <location evidence="6">Cytoplasm</location>
        <location evidence="6">P-body</location>
    </subcellularLocation>
</comment>
<evidence type="ECO:0000313" key="9">
    <source>
        <dbReference type="Proteomes" id="UP000054408"/>
    </source>
</evidence>
<evidence type="ECO:0000256" key="3">
    <source>
        <dbReference type="ARBA" id="ARBA00022664"/>
    </source>
</evidence>
<dbReference type="SUPFAM" id="SSF50182">
    <property type="entry name" value="Sm-like ribonucleoproteins"/>
    <property type="match status" value="1"/>
</dbReference>
<sequence length="139" mass="15338">MQSTEDQFIPGAASLRDELDQRMLVVLRDGKTLEGYLRSYDQFSNLVLEETVERVVVGPDMATIDVGTFVVRGDTIMLMGKVDGEKLASADAAFTTVDEPTLREKQSHVRQLAAATRASRKAERLARGILDDTDLDAHV</sequence>
<evidence type="ECO:0000259" key="7">
    <source>
        <dbReference type="PROSITE" id="PS52002"/>
    </source>
</evidence>
<keyword evidence="9" id="KW-1185">Reference proteome</keyword>
<comment type="similarity">
    <text evidence="1 6">Belongs to the snRNP Sm proteins family.</text>
</comment>
<evidence type="ECO:0000256" key="2">
    <source>
        <dbReference type="ARBA" id="ARBA00022490"/>
    </source>
</evidence>
<dbReference type="InterPro" id="IPR034104">
    <property type="entry name" value="Lsm1"/>
</dbReference>
<dbReference type="PANTHER" id="PTHR15588:SF8">
    <property type="entry name" value="U6 SNRNA-ASSOCIATED SM-LIKE PROTEIN LSM1"/>
    <property type="match status" value="1"/>
</dbReference>
<accession>A0A0L0D1M0</accession>
<keyword evidence="2 6" id="KW-0963">Cytoplasm</keyword>
<dbReference type="AlphaFoldDB" id="A0A0L0D1M0"/>
<evidence type="ECO:0000256" key="1">
    <source>
        <dbReference type="ARBA" id="ARBA00006850"/>
    </source>
</evidence>
<proteinExistence type="inferred from homology"/>
<dbReference type="PANTHER" id="PTHR15588">
    <property type="entry name" value="LSM1"/>
    <property type="match status" value="1"/>
</dbReference>
<feature type="domain" description="Sm" evidence="7">
    <location>
        <begin position="10"/>
        <end position="85"/>
    </location>
</feature>
<dbReference type="GO" id="GO:1990904">
    <property type="term" value="C:ribonucleoprotein complex"/>
    <property type="evidence" value="ECO:0007669"/>
    <property type="project" value="UniProtKB-KW"/>
</dbReference>
<dbReference type="InterPro" id="IPR001163">
    <property type="entry name" value="Sm_dom_euk/arc"/>
</dbReference>
<dbReference type="CDD" id="cd01728">
    <property type="entry name" value="LSm1"/>
    <property type="match status" value="1"/>
</dbReference>
<dbReference type="RefSeq" id="XP_013760548.1">
    <property type="nucleotide sequence ID" value="XM_013905094.1"/>
</dbReference>
<keyword evidence="4 6" id="KW-0694">RNA-binding</keyword>
<name>A0A0L0D1M0_THETB</name>
<evidence type="ECO:0000256" key="5">
    <source>
        <dbReference type="ARBA" id="ARBA00023274"/>
    </source>
</evidence>
<dbReference type="Gene3D" id="2.30.30.100">
    <property type="match status" value="1"/>
</dbReference>
<dbReference type="GeneID" id="25562361"/>
<evidence type="ECO:0000256" key="4">
    <source>
        <dbReference type="ARBA" id="ARBA00022884"/>
    </source>
</evidence>
<organism evidence="8 9">
    <name type="scientific">Thecamonas trahens ATCC 50062</name>
    <dbReference type="NCBI Taxonomy" id="461836"/>
    <lineage>
        <taxon>Eukaryota</taxon>
        <taxon>Apusozoa</taxon>
        <taxon>Apusomonadida</taxon>
        <taxon>Apusomonadidae</taxon>
        <taxon>Thecamonas</taxon>
    </lineage>
</organism>
<dbReference type="OrthoDB" id="10263346at2759"/>
<dbReference type="GO" id="GO:0000290">
    <property type="term" value="P:deadenylation-dependent decapping of nuclear-transcribed mRNA"/>
    <property type="evidence" value="ECO:0007669"/>
    <property type="project" value="TreeGrafter"/>
</dbReference>
<dbReference type="GO" id="GO:0000932">
    <property type="term" value="C:P-body"/>
    <property type="evidence" value="ECO:0007669"/>
    <property type="project" value="UniProtKB-SubCell"/>
</dbReference>
<reference evidence="8 9" key="1">
    <citation type="submission" date="2010-05" db="EMBL/GenBank/DDBJ databases">
        <title>The Genome Sequence of Thecamonas trahens ATCC 50062.</title>
        <authorList>
            <consortium name="The Broad Institute Genome Sequencing Platform"/>
            <person name="Russ C."/>
            <person name="Cuomo C."/>
            <person name="Shea T."/>
            <person name="Young S.K."/>
            <person name="Zeng Q."/>
            <person name="Koehrsen M."/>
            <person name="Haas B."/>
            <person name="Borodovsky M."/>
            <person name="Guigo R."/>
            <person name="Alvarado L."/>
            <person name="Berlin A."/>
            <person name="Bochicchio J."/>
            <person name="Borenstein D."/>
            <person name="Chapman S."/>
            <person name="Chen Z."/>
            <person name="Freedman E."/>
            <person name="Gellesch M."/>
            <person name="Goldberg J."/>
            <person name="Griggs A."/>
            <person name="Gujja S."/>
            <person name="Heilman E."/>
            <person name="Heiman D."/>
            <person name="Hepburn T."/>
            <person name="Howarth C."/>
            <person name="Jen D."/>
            <person name="Larson L."/>
            <person name="Mehta T."/>
            <person name="Park D."/>
            <person name="Pearson M."/>
            <person name="Roberts A."/>
            <person name="Saif S."/>
            <person name="Shenoy N."/>
            <person name="Sisk P."/>
            <person name="Stolte C."/>
            <person name="Sykes S."/>
            <person name="Thomson T."/>
            <person name="Walk T."/>
            <person name="White J."/>
            <person name="Yandava C."/>
            <person name="Burger G."/>
            <person name="Gray M.W."/>
            <person name="Holland P.W.H."/>
            <person name="King N."/>
            <person name="Lang F.B.F."/>
            <person name="Roger A.J."/>
            <person name="Ruiz-Trillo I."/>
            <person name="Lander E."/>
            <person name="Nusbaum C."/>
        </authorList>
    </citation>
    <scope>NUCLEOTIDE SEQUENCE [LARGE SCALE GENOMIC DNA]</scope>
    <source>
        <strain evidence="8 9">ATCC 50062</strain>
    </source>
</reference>
<dbReference type="SMART" id="SM00651">
    <property type="entry name" value="Sm"/>
    <property type="match status" value="1"/>
</dbReference>
<keyword evidence="3 6" id="KW-0507">mRNA processing</keyword>
<keyword evidence="5 6" id="KW-0687">Ribonucleoprotein</keyword>
<dbReference type="eggNOG" id="KOG1782">
    <property type="taxonomic scope" value="Eukaryota"/>
</dbReference>
<dbReference type="EMBL" id="GL349442">
    <property type="protein sequence ID" value="KNC46254.1"/>
    <property type="molecule type" value="Genomic_DNA"/>
</dbReference>
<dbReference type="STRING" id="461836.A0A0L0D1M0"/>
<dbReference type="Proteomes" id="UP000054408">
    <property type="component" value="Unassembled WGS sequence"/>
</dbReference>
<dbReference type="PROSITE" id="PS52002">
    <property type="entry name" value="SM"/>
    <property type="match status" value="1"/>
</dbReference>
<dbReference type="GO" id="GO:0003729">
    <property type="term" value="F:mRNA binding"/>
    <property type="evidence" value="ECO:0007669"/>
    <property type="project" value="TreeGrafter"/>
</dbReference>
<dbReference type="GO" id="GO:1990726">
    <property type="term" value="C:Lsm1-7-Pat1 complex"/>
    <property type="evidence" value="ECO:0007669"/>
    <property type="project" value="TreeGrafter"/>
</dbReference>
<dbReference type="InterPro" id="IPR047575">
    <property type="entry name" value="Sm"/>
</dbReference>
<evidence type="ECO:0000313" key="8">
    <source>
        <dbReference type="EMBL" id="KNC46254.1"/>
    </source>
</evidence>
<dbReference type="Pfam" id="PF01423">
    <property type="entry name" value="LSM"/>
    <property type="match status" value="1"/>
</dbReference>
<comment type="subunit">
    <text evidence="6">LSm subunits form a heteromer with a donut shape.</text>
</comment>
<gene>
    <name evidence="6" type="primary">LSM1</name>
    <name evidence="8" type="ORF">AMSG_02708</name>
</gene>